<keyword evidence="2" id="KW-1185">Reference proteome</keyword>
<name>A0ABR3RNY6_9PLEO</name>
<comment type="caution">
    <text evidence="1">The sequence shown here is derived from an EMBL/GenBank/DDBJ whole genome shotgun (WGS) entry which is preliminary data.</text>
</comment>
<protein>
    <submittedName>
        <fullName evidence="1">Uncharacterized protein</fullName>
    </submittedName>
</protein>
<proteinExistence type="predicted"/>
<accession>A0ABR3RNY6</accession>
<gene>
    <name evidence="1" type="ORF">SLS60_003556</name>
</gene>
<evidence type="ECO:0000313" key="2">
    <source>
        <dbReference type="Proteomes" id="UP001521785"/>
    </source>
</evidence>
<dbReference type="Proteomes" id="UP001521785">
    <property type="component" value="Unassembled WGS sequence"/>
</dbReference>
<organism evidence="1 2">
    <name type="scientific">Paraconiothyrium brasiliense</name>
    <dbReference type="NCBI Taxonomy" id="300254"/>
    <lineage>
        <taxon>Eukaryota</taxon>
        <taxon>Fungi</taxon>
        <taxon>Dikarya</taxon>
        <taxon>Ascomycota</taxon>
        <taxon>Pezizomycotina</taxon>
        <taxon>Dothideomycetes</taxon>
        <taxon>Pleosporomycetidae</taxon>
        <taxon>Pleosporales</taxon>
        <taxon>Massarineae</taxon>
        <taxon>Didymosphaeriaceae</taxon>
        <taxon>Paraconiothyrium</taxon>
    </lineage>
</organism>
<evidence type="ECO:0000313" key="1">
    <source>
        <dbReference type="EMBL" id="KAL1606155.1"/>
    </source>
</evidence>
<sequence length="193" mass="21145">MNTHSTDRIKSPLSSALIAAMPAHHARSRSAAAGSEPVPSQMMVLDNSANSTTTVLTKSATTIFTNPLPTLLPRSATTIFTAPAHVVAAAPKALLSTLLDGLKHAAKAVVGRRKEIDTTGTSQSLEDAEEECDEDIDEWEEVDGEEVRHEMRRVRLMLRQQRKHNMMVENRGENKQESKGRGKWRFAANVCAC</sequence>
<dbReference type="EMBL" id="JAKJXO020000004">
    <property type="protein sequence ID" value="KAL1606155.1"/>
    <property type="molecule type" value="Genomic_DNA"/>
</dbReference>
<reference evidence="1 2" key="1">
    <citation type="submission" date="2024-02" db="EMBL/GenBank/DDBJ databases">
        <title>De novo assembly and annotation of 12 fungi associated with fruit tree decline syndrome in Ontario, Canada.</title>
        <authorList>
            <person name="Sulman M."/>
            <person name="Ellouze W."/>
            <person name="Ilyukhin E."/>
        </authorList>
    </citation>
    <scope>NUCLEOTIDE SEQUENCE [LARGE SCALE GENOMIC DNA]</scope>
    <source>
        <strain evidence="1 2">M42-189</strain>
    </source>
</reference>